<dbReference type="EMBL" id="JAPDFR010000008">
    <property type="protein sequence ID" value="KAK0383964.1"/>
    <property type="molecule type" value="Genomic_DNA"/>
</dbReference>
<dbReference type="AlphaFoldDB" id="A0AA39GCC8"/>
<reference evidence="6" key="1">
    <citation type="submission" date="2022-10" db="EMBL/GenBank/DDBJ databases">
        <title>Determination and structural analysis of whole genome sequence of Sarocladium strictum F4-1.</title>
        <authorList>
            <person name="Hu L."/>
            <person name="Jiang Y."/>
        </authorList>
    </citation>
    <scope>NUCLEOTIDE SEQUENCE</scope>
    <source>
        <strain evidence="6">F4-1</strain>
    </source>
</reference>
<feature type="region of interest" description="Disordered" evidence="5">
    <location>
        <begin position="344"/>
        <end position="376"/>
    </location>
</feature>
<evidence type="ECO:0000313" key="6">
    <source>
        <dbReference type="EMBL" id="KAK0383964.1"/>
    </source>
</evidence>
<gene>
    <name evidence="6" type="ORF">NLU13_8053</name>
</gene>
<evidence type="ECO:0000256" key="2">
    <source>
        <dbReference type="ARBA" id="ARBA00013807"/>
    </source>
</evidence>
<name>A0AA39GCC8_SARSR</name>
<feature type="compositionally biased region" description="Low complexity" evidence="5">
    <location>
        <begin position="352"/>
        <end position="366"/>
    </location>
</feature>
<evidence type="ECO:0000256" key="3">
    <source>
        <dbReference type="ARBA" id="ARBA00023054"/>
    </source>
</evidence>
<dbReference type="InterPro" id="IPR018791">
    <property type="entry name" value="UV_resistance/autophagy_Atg14"/>
</dbReference>
<comment type="similarity">
    <text evidence="1">Belongs to the ATG14 family.</text>
</comment>
<dbReference type="GO" id="GO:0035493">
    <property type="term" value="P:SNARE complex assembly"/>
    <property type="evidence" value="ECO:0007669"/>
    <property type="project" value="TreeGrafter"/>
</dbReference>
<keyword evidence="7" id="KW-1185">Reference proteome</keyword>
<feature type="coiled-coil region" evidence="4">
    <location>
        <begin position="70"/>
        <end position="114"/>
    </location>
</feature>
<dbReference type="Pfam" id="PF10186">
    <property type="entry name" value="ATG14"/>
    <property type="match status" value="1"/>
</dbReference>
<dbReference type="PANTHER" id="PTHR15157:SF13">
    <property type="entry name" value="AUTOPHAGY-RELATED PROTEIN 14"/>
    <property type="match status" value="1"/>
</dbReference>
<dbReference type="GO" id="GO:0005768">
    <property type="term" value="C:endosome"/>
    <property type="evidence" value="ECO:0007669"/>
    <property type="project" value="TreeGrafter"/>
</dbReference>
<keyword evidence="3 4" id="KW-0175">Coiled coil</keyword>
<feature type="compositionally biased region" description="Low complexity" evidence="5">
    <location>
        <begin position="237"/>
        <end position="258"/>
    </location>
</feature>
<evidence type="ECO:0000313" key="7">
    <source>
        <dbReference type="Proteomes" id="UP001175261"/>
    </source>
</evidence>
<dbReference type="GO" id="GO:0000149">
    <property type="term" value="F:SNARE binding"/>
    <property type="evidence" value="ECO:0007669"/>
    <property type="project" value="TreeGrafter"/>
</dbReference>
<accession>A0AA39GCC8</accession>
<dbReference type="GO" id="GO:0032991">
    <property type="term" value="C:protein-containing complex"/>
    <property type="evidence" value="ECO:0007669"/>
    <property type="project" value="UniProtKB-ARBA"/>
</dbReference>
<sequence>MACDICLRDVHTKDLAFLCPVDARNQLYAPRLALAHLLLDGDTLKAQVTDISPLPSERTTTVQDDTTRILASAEKLRSDIQAAREEIRQRRAALERKREQLGEVREKVVGERRRQKVRDEVERKTSVRRLQWAQAAEEMARHRAFLCNEAARLYGVKKGKGSGGKYVYYLARLPVVELTNMNTLTPEVISTSLAHICHILVIATHYLAIRLPAEIILPHRDHPRPAIFNLASSWQPRSTTKSRSGTSSRSPSGISLSGAGQSPSQLGGGDISRPRPLFIDKPLTQLAKEDSAGYAFFLEGVTLLAYNVAWLCCTQGVSIGDKTNFEDVCQMGRNLYNLLISRQSLPTPQPAPATTTTGPDTQKQQQSGPDATSALGRYSHGSTYYSLISAEGTELIRGFKLPSPMKLVDKLRRKLMGDAPDWEVLDDDAWRIEGEEGNGPSAHKNGRDGGKGDTRTEYQGWMRVKSR</sequence>
<organism evidence="6 7">
    <name type="scientific">Sarocladium strictum</name>
    <name type="common">Black bundle disease fungus</name>
    <name type="synonym">Acremonium strictum</name>
    <dbReference type="NCBI Taxonomy" id="5046"/>
    <lineage>
        <taxon>Eukaryota</taxon>
        <taxon>Fungi</taxon>
        <taxon>Dikarya</taxon>
        <taxon>Ascomycota</taxon>
        <taxon>Pezizomycotina</taxon>
        <taxon>Sordariomycetes</taxon>
        <taxon>Hypocreomycetidae</taxon>
        <taxon>Hypocreales</taxon>
        <taxon>Sarocladiaceae</taxon>
        <taxon>Sarocladium</taxon>
    </lineage>
</organism>
<dbReference type="PANTHER" id="PTHR15157">
    <property type="entry name" value="UV RADIATION RESISTANCE-ASSOCIATED GENE PROTEIN"/>
    <property type="match status" value="1"/>
</dbReference>
<feature type="region of interest" description="Disordered" evidence="5">
    <location>
        <begin position="236"/>
        <end position="271"/>
    </location>
</feature>
<dbReference type="Proteomes" id="UP001175261">
    <property type="component" value="Unassembled WGS sequence"/>
</dbReference>
<feature type="region of interest" description="Disordered" evidence="5">
    <location>
        <begin position="432"/>
        <end position="467"/>
    </location>
</feature>
<proteinExistence type="inferred from homology"/>
<comment type="caution">
    <text evidence="6">The sequence shown here is derived from an EMBL/GenBank/DDBJ whole genome shotgun (WGS) entry which is preliminary data.</text>
</comment>
<evidence type="ECO:0000256" key="5">
    <source>
        <dbReference type="SAM" id="MobiDB-lite"/>
    </source>
</evidence>
<dbReference type="GO" id="GO:0000323">
    <property type="term" value="C:lytic vacuole"/>
    <property type="evidence" value="ECO:0007669"/>
    <property type="project" value="TreeGrafter"/>
</dbReference>
<evidence type="ECO:0000256" key="1">
    <source>
        <dbReference type="ARBA" id="ARBA00009574"/>
    </source>
</evidence>
<feature type="compositionally biased region" description="Basic and acidic residues" evidence="5">
    <location>
        <begin position="445"/>
        <end position="456"/>
    </location>
</feature>
<evidence type="ECO:0000256" key="4">
    <source>
        <dbReference type="SAM" id="Coils"/>
    </source>
</evidence>
<protein>
    <recommendedName>
        <fullName evidence="2">Autophagy-related protein 14</fullName>
    </recommendedName>
</protein>